<organism evidence="1 2">
    <name type="scientific">Russula earlei</name>
    <dbReference type="NCBI Taxonomy" id="71964"/>
    <lineage>
        <taxon>Eukaryota</taxon>
        <taxon>Fungi</taxon>
        <taxon>Dikarya</taxon>
        <taxon>Basidiomycota</taxon>
        <taxon>Agaricomycotina</taxon>
        <taxon>Agaricomycetes</taxon>
        <taxon>Russulales</taxon>
        <taxon>Russulaceae</taxon>
        <taxon>Russula</taxon>
    </lineage>
</organism>
<reference evidence="1" key="1">
    <citation type="submission" date="2021-03" db="EMBL/GenBank/DDBJ databases">
        <title>Evolutionary priming and transition to the ectomycorrhizal habit in an iconic lineage of mushroom-forming fungi: is preadaptation a requirement?</title>
        <authorList>
            <consortium name="DOE Joint Genome Institute"/>
            <person name="Looney B.P."/>
            <person name="Miyauchi S."/>
            <person name="Morin E."/>
            <person name="Drula E."/>
            <person name="Courty P.E."/>
            <person name="Chicoki N."/>
            <person name="Fauchery L."/>
            <person name="Kohler A."/>
            <person name="Kuo A."/>
            <person name="LaButti K."/>
            <person name="Pangilinan J."/>
            <person name="Lipzen A."/>
            <person name="Riley R."/>
            <person name="Andreopoulos W."/>
            <person name="He G."/>
            <person name="Johnson J."/>
            <person name="Barry K.W."/>
            <person name="Grigoriev I.V."/>
            <person name="Nagy L."/>
            <person name="Hibbett D."/>
            <person name="Henrissat B."/>
            <person name="Matheny P.B."/>
            <person name="Labbe J."/>
            <person name="Martin A.F."/>
        </authorList>
    </citation>
    <scope>NUCLEOTIDE SEQUENCE</scope>
    <source>
        <strain evidence="1">BPL698</strain>
    </source>
</reference>
<evidence type="ECO:0000313" key="2">
    <source>
        <dbReference type="Proteomes" id="UP001207468"/>
    </source>
</evidence>
<dbReference type="Proteomes" id="UP001207468">
    <property type="component" value="Unassembled WGS sequence"/>
</dbReference>
<dbReference type="EMBL" id="JAGFNK010000090">
    <property type="protein sequence ID" value="KAI9508450.1"/>
    <property type="molecule type" value="Genomic_DNA"/>
</dbReference>
<proteinExistence type="predicted"/>
<comment type="caution">
    <text evidence="1">The sequence shown here is derived from an EMBL/GenBank/DDBJ whole genome shotgun (WGS) entry which is preliminary data.</text>
</comment>
<name>A0ACC0UA74_9AGAM</name>
<accession>A0ACC0UA74</accession>
<protein>
    <submittedName>
        <fullName evidence="1">Activator of Hsp90 ATPase</fullName>
    </submittedName>
</protein>
<evidence type="ECO:0000313" key="1">
    <source>
        <dbReference type="EMBL" id="KAI9508450.1"/>
    </source>
</evidence>
<keyword evidence="2" id="KW-1185">Reference proteome</keyword>
<gene>
    <name evidence="1" type="ORF">F5148DRAFT_979759</name>
</gene>
<sequence>MSLTPMAYSTANWHWKNKTVTPWAKEWFERELVTIQVEGSDGAVVLVDRVVSVDGDVELGRRKSKLITIYDCKVVLHWKARTADGTEADGKLTIPEISHEITLDRISDYVYQWSLTSQSSPETTALFALAKDKLPTALETKFAAFPVDLIETHGKDIIVGSNEPSRTSSPAPPPISAPASSGVPVPAKKTAPSSQKINTSVVEVEATFHASADDLFSLLTDEKRIPTWSRAPAKSTATPDTEYELFGGGLRGKYISLRPGKEIKQTWALRSPTWPEGHEATLTTVLEQSTDSTQVTFTLDGVPTGLEDETRRNLEGY</sequence>